<protein>
    <submittedName>
        <fullName evidence="2">Uncharacterized protein</fullName>
    </submittedName>
</protein>
<dbReference type="RefSeq" id="WP_255841450.1">
    <property type="nucleotide sequence ID" value="NZ_CP094358.1"/>
</dbReference>
<evidence type="ECO:0000313" key="2">
    <source>
        <dbReference type="EMBL" id="UOB16280.1"/>
    </source>
</evidence>
<evidence type="ECO:0000256" key="1">
    <source>
        <dbReference type="SAM" id="MobiDB-lite"/>
    </source>
</evidence>
<feature type="compositionally biased region" description="Polar residues" evidence="1">
    <location>
        <begin position="205"/>
        <end position="217"/>
    </location>
</feature>
<dbReference type="Proteomes" id="UP000831290">
    <property type="component" value="Chromosome"/>
</dbReference>
<gene>
    <name evidence="2" type="ORF">MQE35_11080</name>
</gene>
<feature type="region of interest" description="Disordered" evidence="1">
    <location>
        <begin position="205"/>
        <end position="250"/>
    </location>
</feature>
<dbReference type="AlphaFoldDB" id="A0A9E6ZL66"/>
<keyword evidence="3" id="KW-1185">Reference proteome</keyword>
<proteinExistence type="predicted"/>
<dbReference type="EMBL" id="CP094358">
    <property type="protein sequence ID" value="UOB16280.1"/>
    <property type="molecule type" value="Genomic_DNA"/>
</dbReference>
<name>A0A9E6ZL66_9FLAO</name>
<organism evidence="2 3">
    <name type="scientific">Abyssalbus ytuae</name>
    <dbReference type="NCBI Taxonomy" id="2926907"/>
    <lineage>
        <taxon>Bacteria</taxon>
        <taxon>Pseudomonadati</taxon>
        <taxon>Bacteroidota</taxon>
        <taxon>Flavobacteriia</taxon>
        <taxon>Flavobacteriales</taxon>
        <taxon>Flavobacteriaceae</taxon>
        <taxon>Abyssalbus</taxon>
    </lineage>
</organism>
<feature type="compositionally biased region" description="Low complexity" evidence="1">
    <location>
        <begin position="224"/>
        <end position="246"/>
    </location>
</feature>
<reference evidence="2" key="1">
    <citation type="submission" date="2022-03" db="EMBL/GenBank/DDBJ databases">
        <title>Description of Abyssus ytuae gen. nov., sp. nov., a novel member of the family Flavobacteriaceae isolated from the sediment of Mariana Trench.</title>
        <authorList>
            <person name="Zhang J."/>
            <person name="Xu X."/>
        </authorList>
    </citation>
    <scope>NUCLEOTIDE SEQUENCE</scope>
    <source>
        <strain evidence="2">MT3330</strain>
    </source>
</reference>
<dbReference type="KEGG" id="fbm:MQE35_11080"/>
<evidence type="ECO:0000313" key="3">
    <source>
        <dbReference type="Proteomes" id="UP000831290"/>
    </source>
</evidence>
<sequence>MNIDNKSEDYIEWPPYNYTLNNPIYFVDPNGNGVNDLWSYNVDTNKLEWVSDVGGDEVQIVNVTNNDGTNYGTVAIESSEVYVFETSERVLVSGYNHQIPDGYNRNTGEEYTADDLKTRRKLIKGGHGDYVNALENSGNSGSLSAQHGYDRYVEKWGTDKAFWYGAEHYFAPDGASVADDALKALKGQGKNLSKALGKSKTSFKNLSKSQKVTQTGSGVAKARSSGTLSNSTSSSVSKATSGNASSARSASQIKNSWNKFLNQNKGKYKGKGWIKRASADYKKLQSTN</sequence>
<accession>A0A9E6ZL66</accession>